<proteinExistence type="inferred from homology"/>
<evidence type="ECO:0000313" key="14">
    <source>
        <dbReference type="Proteomes" id="UP000192934"/>
    </source>
</evidence>
<comment type="subcellular location">
    <subcellularLocation>
        <location evidence="1 12">Cell membrane</location>
        <topology evidence="1 12">Multi-pass membrane protein</topology>
    </subcellularLocation>
</comment>
<dbReference type="OrthoDB" id="9806299at2"/>
<keyword evidence="7 12" id="KW-0406">Ion transport</keyword>
<feature type="binding site" evidence="12">
    <location>
        <position position="74"/>
    </location>
    <ligand>
        <name>Na(+)</name>
        <dbReference type="ChEBI" id="CHEBI:29101"/>
        <note>structural</note>
    </ligand>
</feature>
<keyword evidence="8 12" id="KW-0472">Membrane</keyword>
<gene>
    <name evidence="12" type="primary">fluC</name>
    <name evidence="12" type="synonym">crcB</name>
    <name evidence="13" type="ORF">SAMN06295910_2760</name>
</gene>
<dbReference type="Proteomes" id="UP000192934">
    <property type="component" value="Chromosome I"/>
</dbReference>
<dbReference type="STRING" id="941907.SAMN06295910_2760"/>
<dbReference type="PANTHER" id="PTHR28259:SF1">
    <property type="entry name" value="FLUORIDE EXPORT PROTEIN 1-RELATED"/>
    <property type="match status" value="1"/>
</dbReference>
<evidence type="ECO:0000256" key="12">
    <source>
        <dbReference type="HAMAP-Rule" id="MF_00454"/>
    </source>
</evidence>
<dbReference type="HAMAP" id="MF_00454">
    <property type="entry name" value="FluC"/>
    <property type="match status" value="1"/>
</dbReference>
<feature type="transmembrane region" description="Helical" evidence="12">
    <location>
        <begin position="31"/>
        <end position="54"/>
    </location>
</feature>
<comment type="function">
    <text evidence="12">Fluoride-specific ion channel. Important for reducing fluoride concentration in the cell, thus reducing its toxicity.</text>
</comment>
<dbReference type="PANTHER" id="PTHR28259">
    <property type="entry name" value="FLUORIDE EXPORT PROTEIN 1-RELATED"/>
    <property type="match status" value="1"/>
</dbReference>
<evidence type="ECO:0000256" key="1">
    <source>
        <dbReference type="ARBA" id="ARBA00004651"/>
    </source>
</evidence>
<evidence type="ECO:0000256" key="5">
    <source>
        <dbReference type="ARBA" id="ARBA00022989"/>
    </source>
</evidence>
<feature type="binding site" evidence="12">
    <location>
        <position position="77"/>
    </location>
    <ligand>
        <name>Na(+)</name>
        <dbReference type="ChEBI" id="CHEBI:29101"/>
        <note>structural</note>
    </ligand>
</feature>
<dbReference type="RefSeq" id="WP_085219276.1">
    <property type="nucleotide sequence ID" value="NZ_LT840185.1"/>
</dbReference>
<keyword evidence="2 12" id="KW-1003">Cell membrane</keyword>
<evidence type="ECO:0000256" key="9">
    <source>
        <dbReference type="ARBA" id="ARBA00023303"/>
    </source>
</evidence>
<comment type="similarity">
    <text evidence="10 12">Belongs to the fluoride channel Fluc/FEX (TC 1.A.43) family.</text>
</comment>
<feature type="transmembrane region" description="Helical" evidence="12">
    <location>
        <begin position="96"/>
        <end position="119"/>
    </location>
</feature>
<dbReference type="NCBIfam" id="NF010794">
    <property type="entry name" value="PRK14198.1"/>
    <property type="match status" value="1"/>
</dbReference>
<dbReference type="NCBIfam" id="NF010791">
    <property type="entry name" value="PRK14195.1"/>
    <property type="match status" value="1"/>
</dbReference>
<comment type="catalytic activity">
    <reaction evidence="11">
        <text>fluoride(in) = fluoride(out)</text>
        <dbReference type="Rhea" id="RHEA:76159"/>
        <dbReference type="ChEBI" id="CHEBI:17051"/>
    </reaction>
    <physiologicalReaction direction="left-to-right" evidence="11">
        <dbReference type="Rhea" id="RHEA:76160"/>
    </physiologicalReaction>
</comment>
<comment type="activity regulation">
    <text evidence="12">Na(+) is not transported, but it plays an essential structural role and its presence is essential for fluoride channel function.</text>
</comment>
<dbReference type="GO" id="GO:0046872">
    <property type="term" value="F:metal ion binding"/>
    <property type="evidence" value="ECO:0007669"/>
    <property type="project" value="UniProtKB-KW"/>
</dbReference>
<keyword evidence="12" id="KW-0813">Transport</keyword>
<dbReference type="GO" id="GO:0005886">
    <property type="term" value="C:plasma membrane"/>
    <property type="evidence" value="ECO:0007669"/>
    <property type="project" value="UniProtKB-SubCell"/>
</dbReference>
<keyword evidence="14" id="KW-1185">Reference proteome</keyword>
<dbReference type="NCBIfam" id="TIGR00494">
    <property type="entry name" value="crcB"/>
    <property type="match status" value="1"/>
</dbReference>
<dbReference type="InterPro" id="IPR003691">
    <property type="entry name" value="FluC"/>
</dbReference>
<keyword evidence="3" id="KW-0997">Cell inner membrane</keyword>
<keyword evidence="6 12" id="KW-0915">Sodium</keyword>
<evidence type="ECO:0000256" key="3">
    <source>
        <dbReference type="ARBA" id="ARBA00022519"/>
    </source>
</evidence>
<name>A0A1X7H3Z2_9SPHN</name>
<dbReference type="AlphaFoldDB" id="A0A1X7H3Z2"/>
<protein>
    <recommendedName>
        <fullName evidence="12">Fluoride-specific ion channel FluC</fullName>
    </recommendedName>
</protein>
<keyword evidence="5 12" id="KW-1133">Transmembrane helix</keyword>
<dbReference type="EMBL" id="LT840185">
    <property type="protein sequence ID" value="SMF78807.1"/>
    <property type="molecule type" value="Genomic_DNA"/>
</dbReference>
<evidence type="ECO:0000256" key="11">
    <source>
        <dbReference type="ARBA" id="ARBA00035585"/>
    </source>
</evidence>
<organism evidence="13 14">
    <name type="scientific">Allosphingosinicella indica</name>
    <dbReference type="NCBI Taxonomy" id="941907"/>
    <lineage>
        <taxon>Bacteria</taxon>
        <taxon>Pseudomonadati</taxon>
        <taxon>Pseudomonadota</taxon>
        <taxon>Alphaproteobacteria</taxon>
        <taxon>Sphingomonadales</taxon>
        <taxon>Sphingomonadaceae</taxon>
        <taxon>Allosphingosinicella</taxon>
    </lineage>
</organism>
<keyword evidence="4 12" id="KW-0812">Transmembrane</keyword>
<sequence length="123" mass="12647">MPYLLVFFGGGLGAVLRYIVGRGAIALFGPAWPVGTFAVNVIGSVALGLLAGWFVGRGIEDEPIRLLLATGFLGGFTTFSAFSLDAVLLWQRGDTAAATLYVAASVAVSLAGLALGLWITSTP</sequence>
<dbReference type="GO" id="GO:0140114">
    <property type="term" value="P:cellular detoxification of fluoride"/>
    <property type="evidence" value="ECO:0007669"/>
    <property type="project" value="UniProtKB-UniRule"/>
</dbReference>
<dbReference type="GO" id="GO:0062054">
    <property type="term" value="F:fluoride channel activity"/>
    <property type="evidence" value="ECO:0007669"/>
    <property type="project" value="UniProtKB-UniRule"/>
</dbReference>
<evidence type="ECO:0000256" key="8">
    <source>
        <dbReference type="ARBA" id="ARBA00023136"/>
    </source>
</evidence>
<feature type="transmembrane region" description="Helical" evidence="12">
    <location>
        <begin position="66"/>
        <end position="90"/>
    </location>
</feature>
<reference evidence="14" key="1">
    <citation type="submission" date="2017-04" db="EMBL/GenBank/DDBJ databases">
        <authorList>
            <person name="Varghese N."/>
            <person name="Submissions S."/>
        </authorList>
    </citation>
    <scope>NUCLEOTIDE SEQUENCE [LARGE SCALE GENOMIC DNA]</scope>
    <source>
        <strain evidence="14">Dd16</strain>
    </source>
</reference>
<evidence type="ECO:0000256" key="7">
    <source>
        <dbReference type="ARBA" id="ARBA00023065"/>
    </source>
</evidence>
<accession>A0A1X7H3Z2</accession>
<keyword evidence="9 12" id="KW-0407">Ion channel</keyword>
<evidence type="ECO:0000256" key="10">
    <source>
        <dbReference type="ARBA" id="ARBA00035120"/>
    </source>
</evidence>
<evidence type="ECO:0000256" key="4">
    <source>
        <dbReference type="ARBA" id="ARBA00022692"/>
    </source>
</evidence>
<keyword evidence="12" id="KW-0479">Metal-binding</keyword>
<evidence type="ECO:0000256" key="2">
    <source>
        <dbReference type="ARBA" id="ARBA00022475"/>
    </source>
</evidence>
<evidence type="ECO:0000313" key="13">
    <source>
        <dbReference type="EMBL" id="SMF78807.1"/>
    </source>
</evidence>
<evidence type="ECO:0000256" key="6">
    <source>
        <dbReference type="ARBA" id="ARBA00023053"/>
    </source>
</evidence>
<dbReference type="Pfam" id="PF02537">
    <property type="entry name" value="CRCB"/>
    <property type="match status" value="1"/>
</dbReference>